<evidence type="ECO:0000313" key="3">
    <source>
        <dbReference type="EMBL" id="PYI22816.1"/>
    </source>
</evidence>
<dbReference type="AlphaFoldDB" id="A0A2V5ISE0"/>
<dbReference type="InterPro" id="IPR018713">
    <property type="entry name" value="MPAB/Lcp_cat_dom"/>
</dbReference>
<dbReference type="PANTHER" id="PTHR36151">
    <property type="entry name" value="BLR2777 PROTEIN"/>
    <property type="match status" value="1"/>
</dbReference>
<reference evidence="3 4" key="1">
    <citation type="submission" date="2018-02" db="EMBL/GenBank/DDBJ databases">
        <title>The genomes of Aspergillus section Nigri reveals drivers in fungal speciation.</title>
        <authorList>
            <consortium name="DOE Joint Genome Institute"/>
            <person name="Vesth T.C."/>
            <person name="Nybo J."/>
            <person name="Theobald S."/>
            <person name="Brandl J."/>
            <person name="Frisvad J.C."/>
            <person name="Nielsen K.F."/>
            <person name="Lyhne E.K."/>
            <person name="Kogle M.E."/>
            <person name="Kuo A."/>
            <person name="Riley R."/>
            <person name="Clum A."/>
            <person name="Nolan M."/>
            <person name="Lipzen A."/>
            <person name="Salamov A."/>
            <person name="Henrissat B."/>
            <person name="Wiebenga A."/>
            <person name="De vries R.P."/>
            <person name="Grigoriev I.V."/>
            <person name="Mortensen U.H."/>
            <person name="Andersen M.R."/>
            <person name="Baker S.E."/>
        </authorList>
    </citation>
    <scope>NUCLEOTIDE SEQUENCE [LARGE SCALE GENOMIC DNA]</scope>
    <source>
        <strain evidence="3 4">CBS 115571</strain>
    </source>
</reference>
<keyword evidence="4" id="KW-1185">Reference proteome</keyword>
<feature type="domain" description="ER-bound oxygenase mpaB/mpaB'/Rubber oxygenase catalytic" evidence="2">
    <location>
        <begin position="96"/>
        <end position="328"/>
    </location>
</feature>
<dbReference type="EMBL" id="KZ825108">
    <property type="protein sequence ID" value="PYI22816.1"/>
    <property type="molecule type" value="Genomic_DNA"/>
</dbReference>
<dbReference type="PANTHER" id="PTHR36151:SF3">
    <property type="entry name" value="ER-BOUND OXYGENASE MPAB_MPAB'_RUBBER OXYGENASE CATALYTIC DOMAIN-CONTAINING PROTEIN"/>
    <property type="match status" value="1"/>
</dbReference>
<dbReference type="STRING" id="1450538.A0A2V5ISE0"/>
<sequence>MYRVFPEDTPLPPSPPPPRRPSTATTINMNEKSISEHIFAVPSTASSSSSSSSSSGSGTAISTTSTNLHNPTTITDITDITTHLHNLSNLEILPQILREGILFAGAGAALLLQAAYPGIRSVFPITEHEPSNSLADRLTQTLHSTLQQIAILVFGTSHEKATLLTQLHPPTTTSTTSSPTLKNPPPKTTSPQTLLWLTATLYTTATDLYQRTYGPVDYRTAERAYTEFTLVLQALTLGELWPATRREFWAYWDGQMARLAVTADAHRVARAVLHQSTLVADRCPRWVAGVMKPVFRGVTIELLPPLVRDAYGLRSSARTRGWYRGLMAGFGGAVYPALPGWVRGYPLRACLGERRGGREGGGVVG</sequence>
<dbReference type="GO" id="GO:0016491">
    <property type="term" value="F:oxidoreductase activity"/>
    <property type="evidence" value="ECO:0007669"/>
    <property type="project" value="InterPro"/>
</dbReference>
<feature type="compositionally biased region" description="Low complexity" evidence="1">
    <location>
        <begin position="43"/>
        <end position="72"/>
    </location>
</feature>
<organism evidence="3 4">
    <name type="scientific">Aspergillus violaceofuscus (strain CBS 115571)</name>
    <dbReference type="NCBI Taxonomy" id="1450538"/>
    <lineage>
        <taxon>Eukaryota</taxon>
        <taxon>Fungi</taxon>
        <taxon>Dikarya</taxon>
        <taxon>Ascomycota</taxon>
        <taxon>Pezizomycotina</taxon>
        <taxon>Eurotiomycetes</taxon>
        <taxon>Eurotiomycetidae</taxon>
        <taxon>Eurotiales</taxon>
        <taxon>Aspergillaceae</taxon>
        <taxon>Aspergillus</taxon>
    </lineage>
</organism>
<proteinExistence type="predicted"/>
<feature type="compositionally biased region" description="Pro residues" evidence="1">
    <location>
        <begin position="9"/>
        <end position="20"/>
    </location>
</feature>
<name>A0A2V5ISE0_ASPV1</name>
<accession>A0A2V5ISE0</accession>
<feature type="compositionally biased region" description="Polar residues" evidence="1">
    <location>
        <begin position="23"/>
        <end position="32"/>
    </location>
</feature>
<feature type="region of interest" description="Disordered" evidence="1">
    <location>
        <begin position="167"/>
        <end position="190"/>
    </location>
</feature>
<feature type="compositionally biased region" description="Low complexity" evidence="1">
    <location>
        <begin position="167"/>
        <end position="181"/>
    </location>
</feature>
<protein>
    <recommendedName>
        <fullName evidence="2">ER-bound oxygenase mpaB/mpaB'/Rubber oxygenase catalytic domain-containing protein</fullName>
    </recommendedName>
</protein>
<evidence type="ECO:0000256" key="1">
    <source>
        <dbReference type="SAM" id="MobiDB-lite"/>
    </source>
</evidence>
<evidence type="ECO:0000313" key="4">
    <source>
        <dbReference type="Proteomes" id="UP000249829"/>
    </source>
</evidence>
<evidence type="ECO:0000259" key="2">
    <source>
        <dbReference type="Pfam" id="PF09995"/>
    </source>
</evidence>
<dbReference type="Proteomes" id="UP000249829">
    <property type="component" value="Unassembled WGS sequence"/>
</dbReference>
<feature type="region of interest" description="Disordered" evidence="1">
    <location>
        <begin position="1"/>
        <end position="72"/>
    </location>
</feature>
<gene>
    <name evidence="3" type="ORF">BO99DRAFT_467213</name>
</gene>
<dbReference type="OMA" id="RYWQESL"/>
<dbReference type="Pfam" id="PF09995">
    <property type="entry name" value="MPAB_Lcp_cat"/>
    <property type="match status" value="1"/>
</dbReference>